<sequence>MQTFVVFCRPVSGCDRMCGTGVHREALDSMCVPSSVHRRDSL</sequence>
<protein>
    <submittedName>
        <fullName evidence="1">Uncharacterized protein</fullName>
    </submittedName>
</protein>
<organism evidence="1 2">
    <name type="scientific">Colletotrichum gloeosporioides (strain Cg-14)</name>
    <name type="common">Anthracnose fungus</name>
    <name type="synonym">Glomerella cingulata</name>
    <dbReference type="NCBI Taxonomy" id="1237896"/>
    <lineage>
        <taxon>Eukaryota</taxon>
        <taxon>Fungi</taxon>
        <taxon>Dikarya</taxon>
        <taxon>Ascomycota</taxon>
        <taxon>Pezizomycotina</taxon>
        <taxon>Sordariomycetes</taxon>
        <taxon>Hypocreomycetidae</taxon>
        <taxon>Glomerellales</taxon>
        <taxon>Glomerellaceae</taxon>
        <taxon>Colletotrichum</taxon>
        <taxon>Colletotrichum gloeosporioides species complex</taxon>
    </lineage>
</organism>
<dbReference type="HOGENOM" id="CLU_3260492_0_0_1"/>
<dbReference type="AlphaFoldDB" id="T0K8R2"/>
<reference evidence="2" key="1">
    <citation type="journal article" date="2013" name="Mol. Plant Microbe Interact.">
        <title>Global aspects of pacC regulation of pathogenicity genes in Colletotrichum gloeosporioides as revealed by transcriptome analysis.</title>
        <authorList>
            <person name="Alkan N."/>
            <person name="Meng X."/>
            <person name="Friedlander G."/>
            <person name="Reuveni E."/>
            <person name="Sukno S."/>
            <person name="Sherman A."/>
            <person name="Thon M."/>
            <person name="Fluhr R."/>
            <person name="Prusky D."/>
        </authorList>
    </citation>
    <scope>NUCLEOTIDE SEQUENCE [LARGE SCALE GENOMIC DNA]</scope>
    <source>
        <strain evidence="2">Cg-14</strain>
    </source>
</reference>
<evidence type="ECO:0000313" key="1">
    <source>
        <dbReference type="EMBL" id="EQB49423.1"/>
    </source>
</evidence>
<accession>T0K8R2</accession>
<dbReference type="EMBL" id="AMYD01002337">
    <property type="protein sequence ID" value="EQB49423.1"/>
    <property type="molecule type" value="Genomic_DNA"/>
</dbReference>
<name>T0K8R2_COLGC</name>
<gene>
    <name evidence="1" type="ORF">CGLO_11246</name>
</gene>
<dbReference type="Proteomes" id="UP000015530">
    <property type="component" value="Unassembled WGS sequence"/>
</dbReference>
<evidence type="ECO:0000313" key="2">
    <source>
        <dbReference type="Proteomes" id="UP000015530"/>
    </source>
</evidence>
<comment type="caution">
    <text evidence="1">The sequence shown here is derived from an EMBL/GenBank/DDBJ whole genome shotgun (WGS) entry which is preliminary data.</text>
</comment>
<proteinExistence type="predicted"/>